<reference evidence="2 3" key="1">
    <citation type="submission" date="2014-06" db="EMBL/GenBank/DDBJ databases">
        <authorList>
            <person name="Urmite Genomes Urmite Genomes"/>
        </authorList>
    </citation>
    <scope>NUCLEOTIDE SEQUENCE [LARGE SCALE GENOMIC DNA]</scope>
</reference>
<gene>
    <name evidence="2" type="ORF">BN59_01197</name>
</gene>
<dbReference type="InterPro" id="IPR021055">
    <property type="entry name" value="T4BSS_IcmL/DotI"/>
</dbReference>
<keyword evidence="1" id="KW-1133">Transmembrane helix</keyword>
<protein>
    <submittedName>
        <fullName evidence="2">Macrophage killing protein with similarity to conjugation protein</fullName>
    </submittedName>
</protein>
<keyword evidence="1" id="KW-0472">Membrane</keyword>
<dbReference type="eggNOG" id="ENOG5032QVP">
    <property type="taxonomic scope" value="Bacteria"/>
</dbReference>
<accession>A0A078KZ05</accession>
<dbReference type="NCBIfam" id="NF038072">
    <property type="entry name" value="IcmL_DotI_only"/>
    <property type="match status" value="1"/>
</dbReference>
<evidence type="ECO:0000256" key="1">
    <source>
        <dbReference type="SAM" id="Phobius"/>
    </source>
</evidence>
<name>A0A078KZ05_9GAMM</name>
<dbReference type="OrthoDB" id="6367129at2"/>
<dbReference type="Proteomes" id="UP000044071">
    <property type="component" value="Unassembled WGS sequence"/>
</dbReference>
<dbReference type="CDD" id="cd16385">
    <property type="entry name" value="IcmL"/>
    <property type="match status" value="1"/>
</dbReference>
<dbReference type="AlphaFoldDB" id="A0A078KZ05"/>
<keyword evidence="1" id="KW-0812">Transmembrane</keyword>
<proteinExistence type="predicted"/>
<organism evidence="2 3">
    <name type="scientific">Legionella massiliensis</name>
    <dbReference type="NCBI Taxonomy" id="1034943"/>
    <lineage>
        <taxon>Bacteria</taxon>
        <taxon>Pseudomonadati</taxon>
        <taxon>Pseudomonadota</taxon>
        <taxon>Gammaproteobacteria</taxon>
        <taxon>Legionellales</taxon>
        <taxon>Legionellaceae</taxon>
        <taxon>Legionella</taxon>
    </lineage>
</organism>
<sequence>MAEDALMAVSMRNDFYRDGQRKTMLALLLSIIINFVLASLLVYLLTHPPEPRYFATSIAGRITPLFPLNEPNQSDSAVLQWSNQAAIAAFTYNFVNYRDELQSSSGFFTADGWTQFLNALQQSNNLDAVKAKKLIVSAVATRAPIILQKGLLNGVYSWRVQMPILVTYQSASEFSQQNNVVTMLITRVPTLNSPRGIGISQFVVGPASGGIGG</sequence>
<dbReference type="EMBL" id="CCSB01000001">
    <property type="protein sequence ID" value="CDZ76918.1"/>
    <property type="molecule type" value="Genomic_DNA"/>
</dbReference>
<evidence type="ECO:0000313" key="3">
    <source>
        <dbReference type="Proteomes" id="UP000044071"/>
    </source>
</evidence>
<dbReference type="Pfam" id="PF11393">
    <property type="entry name" value="T4BSS_DotI_IcmL"/>
    <property type="match status" value="1"/>
</dbReference>
<feature type="transmembrane region" description="Helical" evidence="1">
    <location>
        <begin position="25"/>
        <end position="45"/>
    </location>
</feature>
<evidence type="ECO:0000313" key="2">
    <source>
        <dbReference type="EMBL" id="CDZ76918.1"/>
    </source>
</evidence>
<dbReference type="RefSeq" id="WP_043873344.1">
    <property type="nucleotide sequence ID" value="NZ_CCVW01000001.1"/>
</dbReference>
<dbReference type="STRING" id="1034943.BN59_01197"/>
<keyword evidence="3" id="KW-1185">Reference proteome</keyword>